<dbReference type="AlphaFoldDB" id="A0A4P6EFY6"/>
<evidence type="ECO:0000313" key="3">
    <source>
        <dbReference type="Proteomes" id="UP000293995"/>
    </source>
</evidence>
<accession>A0A4P6EFY6</accession>
<comment type="similarity">
    <text evidence="1">Belongs to the phD/YefM antitoxin family.</text>
</comment>
<reference evidence="2 3" key="1">
    <citation type="submission" date="2019-01" db="EMBL/GenBank/DDBJ databases">
        <title>Genome sequencing of strain DFW100M-13.</title>
        <authorList>
            <person name="Heo J."/>
            <person name="Kim S.-J."/>
            <person name="Kim J.-S."/>
            <person name="Hong S.-B."/>
            <person name="Kwon S.-W."/>
        </authorList>
    </citation>
    <scope>NUCLEOTIDE SEQUENCE [LARGE SCALE GENOMIC DNA]</scope>
    <source>
        <strain evidence="2 3">DFW100M-13</strain>
    </source>
</reference>
<keyword evidence="3" id="KW-1185">Reference proteome</keyword>
<proteinExistence type="inferred from homology"/>
<dbReference type="Gene3D" id="3.40.1620.10">
    <property type="entry name" value="YefM-like domain"/>
    <property type="match status" value="1"/>
</dbReference>
<name>A0A4P6EFY6_9MICO</name>
<dbReference type="EMBL" id="CP035494">
    <property type="protein sequence ID" value="QAY61205.1"/>
    <property type="molecule type" value="Genomic_DNA"/>
</dbReference>
<dbReference type="RefSeq" id="WP_129392194.1">
    <property type="nucleotide sequence ID" value="NZ_CP035494.1"/>
</dbReference>
<gene>
    <name evidence="2" type="ORF">ET475_15265</name>
</gene>
<evidence type="ECO:0000256" key="1">
    <source>
        <dbReference type="ARBA" id="ARBA00009981"/>
    </source>
</evidence>
<dbReference type="InterPro" id="IPR036165">
    <property type="entry name" value="YefM-like_sf"/>
</dbReference>
<evidence type="ECO:0000313" key="2">
    <source>
        <dbReference type="EMBL" id="QAY61205.1"/>
    </source>
</evidence>
<dbReference type="NCBIfam" id="TIGR01552">
    <property type="entry name" value="phd_fam"/>
    <property type="match status" value="1"/>
</dbReference>
<dbReference type="OrthoDB" id="4419580at2"/>
<dbReference type="Proteomes" id="UP000293995">
    <property type="component" value="Chromosome"/>
</dbReference>
<dbReference type="KEGG" id="mprt:ET475_15265"/>
<organism evidence="2 3">
    <name type="scientific">Microbacterium protaetiae</name>
    <dbReference type="NCBI Taxonomy" id="2509458"/>
    <lineage>
        <taxon>Bacteria</taxon>
        <taxon>Bacillati</taxon>
        <taxon>Actinomycetota</taxon>
        <taxon>Actinomycetes</taxon>
        <taxon>Micrococcales</taxon>
        <taxon>Microbacteriaceae</taxon>
        <taxon>Microbacterium</taxon>
    </lineage>
</organism>
<protein>
    <submittedName>
        <fullName evidence="2">Type II toxin-antitoxin system prevent-host-death family antitoxin</fullName>
    </submittedName>
</protein>
<sequence length="83" mass="9253">MKSVSVRELRQNPAGMLRDVEAGETYAITSRNRQIARIEPIVASTQVIPAKREGRPQLAERSPHTVRTAASVDELLDDLKGDW</sequence>
<dbReference type="SUPFAM" id="SSF143120">
    <property type="entry name" value="YefM-like"/>
    <property type="match status" value="1"/>
</dbReference>